<accession>A0A3B0BGI5</accession>
<dbReference type="EMBL" id="RBAM01000006">
    <property type="protein sequence ID" value="RKN71464.1"/>
    <property type="molecule type" value="Genomic_DNA"/>
</dbReference>
<comment type="caution">
    <text evidence="2">The sequence shown here is derived from an EMBL/GenBank/DDBJ whole genome shotgun (WGS) entry which is preliminary data.</text>
</comment>
<dbReference type="SUPFAM" id="SSF53474">
    <property type="entry name" value="alpha/beta-Hydrolases"/>
    <property type="match status" value="1"/>
</dbReference>
<sequence length="262" mass="28439">MAYATVNGTTLHYQDLGSGRPLVFLHGWGTSGRVWDAQAADLMTDHRVITLDWRGCGRSDRPVTGYSIDGITRDILGFLDVLELDRPVLIGSSIAGAFTIEAALAAPDRIGAIVPVDAGIHHFSGMREAMDKLLADLRADRAGTLADFVPHWYRPGASAAMIDWTVRQLLDATFLIDQLVVDQADYDPRPRLGRVRVPTHFLHGELDTEVPLSVPRECAGLIPGARLTVIEGAGHMSQQDQAERFNEALRAALRLTAPASAA</sequence>
<dbReference type="InterPro" id="IPR050228">
    <property type="entry name" value="Carboxylesterase_BioH"/>
</dbReference>
<protein>
    <submittedName>
        <fullName evidence="2">Alpha/beta hydrolase</fullName>
    </submittedName>
</protein>
<proteinExistence type="predicted"/>
<name>A0A3B0BGI5_9ACTN</name>
<dbReference type="PRINTS" id="PR00111">
    <property type="entry name" value="ABHYDROLASE"/>
</dbReference>
<dbReference type="AlphaFoldDB" id="A0A3B0BGI5"/>
<gene>
    <name evidence="2" type="ORF">D7231_15710</name>
</gene>
<keyword evidence="3" id="KW-1185">Reference proteome</keyword>
<dbReference type="Proteomes" id="UP000270343">
    <property type="component" value="Unassembled WGS sequence"/>
</dbReference>
<dbReference type="Gene3D" id="3.40.50.1820">
    <property type="entry name" value="alpha/beta hydrolase"/>
    <property type="match status" value="1"/>
</dbReference>
<keyword evidence="2" id="KW-0378">Hydrolase</keyword>
<evidence type="ECO:0000259" key="1">
    <source>
        <dbReference type="Pfam" id="PF00561"/>
    </source>
</evidence>
<dbReference type="InterPro" id="IPR000073">
    <property type="entry name" value="AB_hydrolase_1"/>
</dbReference>
<evidence type="ECO:0000313" key="3">
    <source>
        <dbReference type="Proteomes" id="UP000270343"/>
    </source>
</evidence>
<dbReference type="InterPro" id="IPR029058">
    <property type="entry name" value="AB_hydrolase_fold"/>
</dbReference>
<dbReference type="OrthoDB" id="3396704at2"/>
<reference evidence="2 3" key="1">
    <citation type="journal article" date="2015" name="Antonie Van Leeuwenhoek">
        <title>Streptomyces klenkii sp. nov., isolated from deep marine sediment.</title>
        <authorList>
            <person name="Veyisoglu A."/>
            <person name="Sahin N."/>
        </authorList>
    </citation>
    <scope>NUCLEOTIDE SEQUENCE [LARGE SCALE GENOMIC DNA]</scope>
    <source>
        <strain evidence="2 3">KCTC 29202</strain>
    </source>
</reference>
<evidence type="ECO:0000313" key="2">
    <source>
        <dbReference type="EMBL" id="RKN71464.1"/>
    </source>
</evidence>
<dbReference type="RefSeq" id="WP_120756077.1">
    <property type="nucleotide sequence ID" value="NZ_RBAM01000006.1"/>
</dbReference>
<dbReference type="Pfam" id="PF00561">
    <property type="entry name" value="Abhydrolase_1"/>
    <property type="match status" value="1"/>
</dbReference>
<organism evidence="2 3">
    <name type="scientific">Streptomyces klenkii</name>
    <dbReference type="NCBI Taxonomy" id="1420899"/>
    <lineage>
        <taxon>Bacteria</taxon>
        <taxon>Bacillati</taxon>
        <taxon>Actinomycetota</taxon>
        <taxon>Actinomycetes</taxon>
        <taxon>Kitasatosporales</taxon>
        <taxon>Streptomycetaceae</taxon>
        <taxon>Streptomyces</taxon>
    </lineage>
</organism>
<dbReference type="PANTHER" id="PTHR43194">
    <property type="entry name" value="HYDROLASE ALPHA/BETA FOLD FAMILY"/>
    <property type="match status" value="1"/>
</dbReference>
<dbReference type="PANTHER" id="PTHR43194:SF2">
    <property type="entry name" value="PEROXISOMAL MEMBRANE PROTEIN LPX1"/>
    <property type="match status" value="1"/>
</dbReference>
<feature type="domain" description="AB hydrolase-1" evidence="1">
    <location>
        <begin position="21"/>
        <end position="158"/>
    </location>
</feature>
<dbReference type="GO" id="GO:0016787">
    <property type="term" value="F:hydrolase activity"/>
    <property type="evidence" value="ECO:0007669"/>
    <property type="project" value="UniProtKB-KW"/>
</dbReference>